<dbReference type="GO" id="GO:0008270">
    <property type="term" value="F:zinc ion binding"/>
    <property type="evidence" value="ECO:0007669"/>
    <property type="project" value="UniProtKB-UniRule"/>
</dbReference>
<feature type="binding site" evidence="10">
    <location>
        <position position="281"/>
    </location>
    <ligand>
        <name>substrate</name>
    </ligand>
</feature>
<comment type="function">
    <text evidence="10">Catalyzes the NAD(P)-dependent oxidation of 4-(phosphooxy)-L-threonine (HTP) into 2-amino-3-oxo-4-(phosphooxy)butyric acid which spontaneously decarboxylates to form 3-amino-2-oxopropyl phosphate (AHAP).</text>
</comment>
<dbReference type="PANTHER" id="PTHR30004:SF5">
    <property type="entry name" value="4-HYDROXYTHREONINE-4-PHOSPHATE DEHYDROGENASE"/>
    <property type="match status" value="1"/>
</dbReference>
<keyword evidence="4 10" id="KW-0460">Magnesium</keyword>
<dbReference type="GO" id="GO:0000287">
    <property type="term" value="F:magnesium ion binding"/>
    <property type="evidence" value="ECO:0007669"/>
    <property type="project" value="UniProtKB-UniRule"/>
</dbReference>
<feature type="binding site" evidence="10">
    <location>
        <position position="142"/>
    </location>
    <ligand>
        <name>substrate</name>
    </ligand>
</feature>
<keyword evidence="5 10" id="KW-0521">NADP</keyword>
<keyword evidence="6 10" id="KW-0560">Oxidoreductase</keyword>
<comment type="cofactor">
    <cofactor evidence="10">
        <name>Zn(2+)</name>
        <dbReference type="ChEBI" id="CHEBI:29105"/>
    </cofactor>
    <cofactor evidence="10">
        <name>Mg(2+)</name>
        <dbReference type="ChEBI" id="CHEBI:18420"/>
    </cofactor>
    <cofactor evidence="10">
        <name>Co(2+)</name>
        <dbReference type="ChEBI" id="CHEBI:48828"/>
    </cofactor>
    <text evidence="10">Binds 1 divalent metal cation per subunit. Can use ions such as Zn(2+), Mg(2+) or Co(2+).</text>
</comment>
<dbReference type="GO" id="GO:0051287">
    <property type="term" value="F:NAD binding"/>
    <property type="evidence" value="ECO:0007669"/>
    <property type="project" value="InterPro"/>
</dbReference>
<evidence type="ECO:0000256" key="8">
    <source>
        <dbReference type="ARBA" id="ARBA00023096"/>
    </source>
</evidence>
<feature type="binding site" evidence="10">
    <location>
        <position position="218"/>
    </location>
    <ligand>
        <name>a divalent metal cation</name>
        <dbReference type="ChEBI" id="CHEBI:60240"/>
        <note>ligand shared between dimeric partners</note>
    </ligand>
</feature>
<dbReference type="Pfam" id="PF04166">
    <property type="entry name" value="PdxA"/>
    <property type="match status" value="1"/>
</dbReference>
<sequence length="342" mass="35942">MRNRPTIAITCGEPAGIGPEISIRAAWALREQVSSVLIGDATLLSMTAADIDPTIRLVALSTMALANSGLPSLARDQIAVIDSPLAEPVVPGRLDARNGRATLHTLDVAIEGALQGRFDAIVTAPLQKSTINDAGVPFTGHTEYLAEKTGTSQVVMMLAGGEPLLRVALATTHLPLKDVAQAITFDSLMRTLDIVHRDLQQKFGLPTPRILVTGLNPHAGEGGYLGREEIDVITPVLQAAQARGIDATGPYPADTLFQPKYLEQADCVLAMYHDQGLPVLKHASFGRGVNITLGLPIIRTSVDHGTALDLAAAGLGKADHGSMVVAIEVAAHMARAAGKLSH</sequence>
<evidence type="ECO:0000313" key="11">
    <source>
        <dbReference type="EMBL" id="RJF99511.1"/>
    </source>
</evidence>
<proteinExistence type="inferred from homology"/>
<keyword evidence="9 10" id="KW-0170">Cobalt</keyword>
<dbReference type="UniPathway" id="UPA00244">
    <property type="reaction ID" value="UER00312"/>
</dbReference>
<dbReference type="HAMAP" id="MF_00536">
    <property type="entry name" value="PdxA"/>
    <property type="match status" value="1"/>
</dbReference>
<keyword evidence="12" id="KW-1185">Reference proteome</keyword>
<evidence type="ECO:0000313" key="12">
    <source>
        <dbReference type="Proteomes" id="UP000265955"/>
    </source>
</evidence>
<dbReference type="PANTHER" id="PTHR30004">
    <property type="entry name" value="4-HYDROXYTHREONINE-4-PHOSPHATE DEHYDROGENASE"/>
    <property type="match status" value="1"/>
</dbReference>
<gene>
    <name evidence="10 11" type="primary">pdxA</name>
    <name evidence="11" type="ORF">D3871_13990</name>
</gene>
<evidence type="ECO:0000256" key="1">
    <source>
        <dbReference type="ARBA" id="ARBA00022490"/>
    </source>
</evidence>
<dbReference type="OrthoDB" id="9801783at2"/>
<accession>A0A3A3FZ88</accession>
<dbReference type="InterPro" id="IPR005255">
    <property type="entry name" value="PdxA_fam"/>
</dbReference>
<feature type="binding site" evidence="10">
    <location>
        <position position="173"/>
    </location>
    <ligand>
        <name>a divalent metal cation</name>
        <dbReference type="ChEBI" id="CHEBI:60240"/>
        <note>ligand shared between dimeric partners</note>
    </ligand>
</feature>
<comment type="catalytic activity">
    <reaction evidence="10">
        <text>4-(phosphooxy)-L-threonine + NAD(+) = 3-amino-2-oxopropyl phosphate + CO2 + NADH</text>
        <dbReference type="Rhea" id="RHEA:32275"/>
        <dbReference type="ChEBI" id="CHEBI:16526"/>
        <dbReference type="ChEBI" id="CHEBI:57279"/>
        <dbReference type="ChEBI" id="CHEBI:57540"/>
        <dbReference type="ChEBI" id="CHEBI:57945"/>
        <dbReference type="ChEBI" id="CHEBI:58452"/>
        <dbReference type="EC" id="1.1.1.262"/>
    </reaction>
</comment>
<comment type="miscellaneous">
    <text evidence="10">The active site is located at the dimer interface.</text>
</comment>
<organism evidence="11 12">
    <name type="scientific">Noviherbaspirillum saxi</name>
    <dbReference type="NCBI Taxonomy" id="2320863"/>
    <lineage>
        <taxon>Bacteria</taxon>
        <taxon>Pseudomonadati</taxon>
        <taxon>Pseudomonadota</taxon>
        <taxon>Betaproteobacteria</taxon>
        <taxon>Burkholderiales</taxon>
        <taxon>Oxalobacteraceae</taxon>
        <taxon>Noviherbaspirillum</taxon>
    </lineage>
</organism>
<feature type="binding site" evidence="10">
    <location>
        <position position="299"/>
    </location>
    <ligand>
        <name>substrate</name>
    </ligand>
</feature>
<dbReference type="Gene3D" id="3.40.718.10">
    <property type="entry name" value="Isopropylmalate Dehydrogenase"/>
    <property type="match status" value="1"/>
</dbReference>
<comment type="similarity">
    <text evidence="10">Belongs to the PdxA family.</text>
</comment>
<comment type="subunit">
    <text evidence="10">Homodimer.</text>
</comment>
<keyword evidence="7 10" id="KW-0520">NAD</keyword>
<dbReference type="GO" id="GO:0005737">
    <property type="term" value="C:cytoplasm"/>
    <property type="evidence" value="ECO:0007669"/>
    <property type="project" value="UniProtKB-SubCell"/>
</dbReference>
<dbReference type="EC" id="1.1.1.262" evidence="10"/>
<feature type="binding site" evidence="10">
    <location>
        <position position="141"/>
    </location>
    <ligand>
        <name>substrate</name>
    </ligand>
</feature>
<comment type="subcellular location">
    <subcellularLocation>
        <location evidence="10">Cytoplasm</location>
    </subcellularLocation>
</comment>
<dbReference type="InterPro" id="IPR037510">
    <property type="entry name" value="PdxA"/>
</dbReference>
<evidence type="ECO:0000256" key="9">
    <source>
        <dbReference type="ARBA" id="ARBA00023285"/>
    </source>
</evidence>
<keyword evidence="8 10" id="KW-0664">Pyridoxine biosynthesis</keyword>
<evidence type="ECO:0000256" key="4">
    <source>
        <dbReference type="ARBA" id="ARBA00022842"/>
    </source>
</evidence>
<dbReference type="NCBIfam" id="NF002520">
    <property type="entry name" value="PRK01909.1"/>
    <property type="match status" value="1"/>
</dbReference>
<evidence type="ECO:0000256" key="6">
    <source>
        <dbReference type="ARBA" id="ARBA00023002"/>
    </source>
</evidence>
<dbReference type="RefSeq" id="WP_119769449.1">
    <property type="nucleotide sequence ID" value="NZ_QYUO01000001.1"/>
</dbReference>
<dbReference type="GO" id="GO:0050897">
    <property type="term" value="F:cobalt ion binding"/>
    <property type="evidence" value="ECO:0007669"/>
    <property type="project" value="UniProtKB-UniRule"/>
</dbReference>
<comment type="pathway">
    <text evidence="10">Cofactor biosynthesis; pyridoxine 5'-phosphate biosynthesis; pyridoxine 5'-phosphate from D-erythrose 4-phosphate: step 4/5.</text>
</comment>
<keyword evidence="1 10" id="KW-0963">Cytoplasm</keyword>
<keyword evidence="2 10" id="KW-0479">Metal-binding</keyword>
<protein>
    <recommendedName>
        <fullName evidence="10">4-hydroxythreonine-4-phosphate dehydrogenase</fullName>
        <ecNumber evidence="10">1.1.1.262</ecNumber>
    </recommendedName>
    <alternativeName>
        <fullName evidence="10">4-(phosphohydroxy)-L-threonine dehydrogenase</fullName>
    </alternativeName>
</protein>
<evidence type="ECO:0000256" key="2">
    <source>
        <dbReference type="ARBA" id="ARBA00022723"/>
    </source>
</evidence>
<reference evidence="12" key="1">
    <citation type="submission" date="2018-09" db="EMBL/GenBank/DDBJ databases">
        <authorList>
            <person name="Zhu H."/>
        </authorList>
    </citation>
    <scope>NUCLEOTIDE SEQUENCE [LARGE SCALE GENOMIC DNA]</scope>
    <source>
        <strain evidence="12">K1R23-30</strain>
    </source>
</reference>
<dbReference type="GO" id="GO:0042823">
    <property type="term" value="P:pyridoxal phosphate biosynthetic process"/>
    <property type="evidence" value="ECO:0007669"/>
    <property type="project" value="UniProtKB-UniRule"/>
</dbReference>
<dbReference type="Proteomes" id="UP000265955">
    <property type="component" value="Unassembled WGS sequence"/>
</dbReference>
<dbReference type="NCBIfam" id="TIGR00557">
    <property type="entry name" value="pdxA"/>
    <property type="match status" value="1"/>
</dbReference>
<evidence type="ECO:0000256" key="3">
    <source>
        <dbReference type="ARBA" id="ARBA00022833"/>
    </source>
</evidence>
<keyword evidence="3 10" id="KW-0862">Zinc</keyword>
<feature type="binding site" evidence="10">
    <location>
        <position position="290"/>
    </location>
    <ligand>
        <name>substrate</name>
    </ligand>
</feature>
<feature type="binding site" evidence="10">
    <location>
        <position position="273"/>
    </location>
    <ligand>
        <name>a divalent metal cation</name>
        <dbReference type="ChEBI" id="CHEBI:60240"/>
        <note>ligand shared between dimeric partners</note>
    </ligand>
</feature>
<dbReference type="GO" id="GO:0008615">
    <property type="term" value="P:pyridoxine biosynthetic process"/>
    <property type="evidence" value="ECO:0007669"/>
    <property type="project" value="UniProtKB-UniRule"/>
</dbReference>
<evidence type="ECO:0000256" key="10">
    <source>
        <dbReference type="HAMAP-Rule" id="MF_00536"/>
    </source>
</evidence>
<evidence type="ECO:0000256" key="7">
    <source>
        <dbReference type="ARBA" id="ARBA00023027"/>
    </source>
</evidence>
<dbReference type="AlphaFoldDB" id="A0A3A3FZ88"/>
<evidence type="ECO:0000256" key="5">
    <source>
        <dbReference type="ARBA" id="ARBA00022857"/>
    </source>
</evidence>
<dbReference type="SUPFAM" id="SSF53659">
    <property type="entry name" value="Isocitrate/Isopropylmalate dehydrogenase-like"/>
    <property type="match status" value="1"/>
</dbReference>
<name>A0A3A3FZ88_9BURK</name>
<dbReference type="EMBL" id="QYUO01000001">
    <property type="protein sequence ID" value="RJF99511.1"/>
    <property type="molecule type" value="Genomic_DNA"/>
</dbReference>
<dbReference type="GO" id="GO:0050570">
    <property type="term" value="F:4-hydroxythreonine-4-phosphate dehydrogenase activity"/>
    <property type="evidence" value="ECO:0007669"/>
    <property type="project" value="UniProtKB-UniRule"/>
</dbReference>
<comment type="caution">
    <text evidence="11">The sequence shown here is derived from an EMBL/GenBank/DDBJ whole genome shotgun (WGS) entry which is preliminary data.</text>
</comment>